<dbReference type="GeneID" id="303303034"/>
<evidence type="ECO:0000313" key="3">
    <source>
        <dbReference type="EMBL" id="GGJ50571.1"/>
    </source>
</evidence>
<feature type="domain" description="Purine catabolism PurC-like" evidence="1">
    <location>
        <begin position="24"/>
        <end position="144"/>
    </location>
</feature>
<sequence>MTLVGFKLPNRTECPPTAILTVEQLLQLPCVLVGSPQVIADAASLKRHIGWAHVLENLNPGSYLRGQELVLTTGIGWALDANFEQFTAELAELHAAGLVLELGAPCPSVPPALVQACRKRGLPLIVLHEPVAFVEITETLHQMLFSSQTRQIEAGGEVTEHFTQLMQQGAPAETILLDCARMLGEPVVLEDTGYNLLRYASAVKLPSNFFDQWQDRSRVMHRAGNIERQAIPVRIHGKDFGSLIAPKTAAHPAGPLHVLTMAAIALGAELLRKRRAQLWKIDTACELLDDLLNHREADTNLLHGKFDAAGFPMRNKALRGFAINLAPPIEPREAARAIEKAAGSKASVVIGALHSPKPKLFGILSINDSDTDKVLAKNLQRITQSDLFIGPLYLGEIVSGLASAQFTISQAIDGCELGLEAEKTIVHAGTYPLALLTHELRDEPAMQRLPQHAFAAILTLDDKHRSEHLRVLEAYLSSPTNRSQAATRCHLSRTVFYQRLAALETILGMDLNDAKTLTLLTLALTVYRQSQM</sequence>
<name>A0ABQ2D999_9MICC</name>
<protein>
    <recommendedName>
        <fullName evidence="5">PucR family transcriptional regulator</fullName>
    </recommendedName>
</protein>
<dbReference type="PANTHER" id="PTHR33744:SF1">
    <property type="entry name" value="DNA-BINDING TRANSCRIPTIONAL ACTIVATOR ADER"/>
    <property type="match status" value="1"/>
</dbReference>
<accession>A0ABQ2D999</accession>
<organism evidence="3 4">
    <name type="scientific">Glutamicibacter ardleyensis</name>
    <dbReference type="NCBI Taxonomy" id="225894"/>
    <lineage>
        <taxon>Bacteria</taxon>
        <taxon>Bacillati</taxon>
        <taxon>Actinomycetota</taxon>
        <taxon>Actinomycetes</taxon>
        <taxon>Micrococcales</taxon>
        <taxon>Micrococcaceae</taxon>
        <taxon>Glutamicibacter</taxon>
    </lineage>
</organism>
<dbReference type="InterPro" id="IPR025736">
    <property type="entry name" value="PucR_C-HTH_dom"/>
</dbReference>
<comment type="caution">
    <text evidence="3">The sequence shown here is derived from an EMBL/GenBank/DDBJ whole genome shotgun (WGS) entry which is preliminary data.</text>
</comment>
<evidence type="ECO:0008006" key="5">
    <source>
        <dbReference type="Google" id="ProtNLM"/>
    </source>
</evidence>
<proteinExistence type="predicted"/>
<reference evidence="4" key="1">
    <citation type="journal article" date="2019" name="Int. J. Syst. Evol. Microbiol.">
        <title>The Global Catalogue of Microorganisms (GCM) 10K type strain sequencing project: providing services to taxonomists for standard genome sequencing and annotation.</title>
        <authorList>
            <consortium name="The Broad Institute Genomics Platform"/>
            <consortium name="The Broad Institute Genome Sequencing Center for Infectious Disease"/>
            <person name="Wu L."/>
            <person name="Ma J."/>
        </authorList>
    </citation>
    <scope>NUCLEOTIDE SEQUENCE [LARGE SCALE GENOMIC DNA]</scope>
    <source>
        <strain evidence="4">CGMCC 1.3685</strain>
    </source>
</reference>
<dbReference type="Gene3D" id="1.10.10.2840">
    <property type="entry name" value="PucR C-terminal helix-turn-helix domain"/>
    <property type="match status" value="1"/>
</dbReference>
<dbReference type="PANTHER" id="PTHR33744">
    <property type="entry name" value="CARBOHYDRATE DIACID REGULATOR"/>
    <property type="match status" value="1"/>
</dbReference>
<dbReference type="InterPro" id="IPR042070">
    <property type="entry name" value="PucR_C-HTH_sf"/>
</dbReference>
<dbReference type="EMBL" id="BMKX01000001">
    <property type="protein sequence ID" value="GGJ50571.1"/>
    <property type="molecule type" value="Genomic_DNA"/>
</dbReference>
<dbReference type="RefSeq" id="WP_268236906.1">
    <property type="nucleotide sequence ID" value="NZ_BMKX01000001.1"/>
</dbReference>
<dbReference type="InterPro" id="IPR012914">
    <property type="entry name" value="PucR_dom"/>
</dbReference>
<gene>
    <name evidence="3" type="ORF">GCM10007173_06380</name>
</gene>
<dbReference type="Proteomes" id="UP000606115">
    <property type="component" value="Unassembled WGS sequence"/>
</dbReference>
<dbReference type="Pfam" id="PF07905">
    <property type="entry name" value="PucR"/>
    <property type="match status" value="1"/>
</dbReference>
<dbReference type="Pfam" id="PF13556">
    <property type="entry name" value="HTH_30"/>
    <property type="match status" value="1"/>
</dbReference>
<evidence type="ECO:0000259" key="2">
    <source>
        <dbReference type="Pfam" id="PF13556"/>
    </source>
</evidence>
<keyword evidence="4" id="KW-1185">Reference proteome</keyword>
<dbReference type="InterPro" id="IPR051448">
    <property type="entry name" value="CdaR-like_regulators"/>
</dbReference>
<evidence type="ECO:0000313" key="4">
    <source>
        <dbReference type="Proteomes" id="UP000606115"/>
    </source>
</evidence>
<evidence type="ECO:0000259" key="1">
    <source>
        <dbReference type="Pfam" id="PF07905"/>
    </source>
</evidence>
<feature type="domain" description="PucR C-terminal helix-turn-helix" evidence="2">
    <location>
        <begin position="469"/>
        <end position="525"/>
    </location>
</feature>